<dbReference type="EMBL" id="MDHN01000021">
    <property type="protein sequence ID" value="OFC70908.1"/>
    <property type="molecule type" value="Genomic_DNA"/>
</dbReference>
<reference evidence="1 2" key="1">
    <citation type="submission" date="2016-08" db="EMBL/GenBank/DDBJ databases">
        <authorList>
            <person name="Seilhamer J.J."/>
        </authorList>
    </citation>
    <scope>NUCLEOTIDE SEQUENCE [LARGE SCALE GENOMIC DNA]</scope>
    <source>
        <strain evidence="1 2">KCTC 42603</strain>
    </source>
</reference>
<dbReference type="Pfam" id="PF22098">
    <property type="entry name" value="DUF6942"/>
    <property type="match status" value="1"/>
</dbReference>
<protein>
    <submittedName>
        <fullName evidence="1">Uncharacterized protein</fullName>
    </submittedName>
</protein>
<sequence>MQICGPDGVGNVHGPVQVYMANRPAFDLPGEAGVVTPIDIHIINSINAECGNGWRKVFNVYAKWIFSLREGLAISKTSTWQTYRDEQLLTAQGDTALWFAPPAAFNPKNLNIVMGKTYAGQLELTQRVNWVSADFAVCRQRNLIVTPYFDYRQLTNEKIGFLNYLIRSQLLDESATRQEGSWLQVLGNKKC</sequence>
<gene>
    <name evidence="1" type="ORF">BFC18_10700</name>
</gene>
<dbReference type="OrthoDB" id="6077837at2"/>
<accession>A0A1E7ZBM4</accession>
<name>A0A1E7ZBM4_9ALTE</name>
<evidence type="ECO:0000313" key="2">
    <source>
        <dbReference type="Proteomes" id="UP000175691"/>
    </source>
</evidence>
<evidence type="ECO:0000313" key="1">
    <source>
        <dbReference type="EMBL" id="OFC70908.1"/>
    </source>
</evidence>
<dbReference type="Proteomes" id="UP000175691">
    <property type="component" value="Unassembled WGS sequence"/>
</dbReference>
<dbReference type="AlphaFoldDB" id="A0A1E7ZBM4"/>
<proteinExistence type="predicted"/>
<dbReference type="InterPro" id="IPR054222">
    <property type="entry name" value="DUF6942"/>
</dbReference>
<comment type="caution">
    <text evidence="1">The sequence shown here is derived from an EMBL/GenBank/DDBJ whole genome shotgun (WGS) entry which is preliminary data.</text>
</comment>
<dbReference type="STRING" id="1656094.BFC18_10700"/>
<dbReference type="RefSeq" id="WP_070125301.1">
    <property type="nucleotide sequence ID" value="NZ_MDHN01000021.1"/>
</dbReference>
<organism evidence="1 2">
    <name type="scientific">Alteromonas confluentis</name>
    <dbReference type="NCBI Taxonomy" id="1656094"/>
    <lineage>
        <taxon>Bacteria</taxon>
        <taxon>Pseudomonadati</taxon>
        <taxon>Pseudomonadota</taxon>
        <taxon>Gammaproteobacteria</taxon>
        <taxon>Alteromonadales</taxon>
        <taxon>Alteromonadaceae</taxon>
        <taxon>Alteromonas/Salinimonas group</taxon>
        <taxon>Alteromonas</taxon>
    </lineage>
</organism>
<keyword evidence="2" id="KW-1185">Reference proteome</keyword>